<dbReference type="AlphaFoldDB" id="A0A067PNM1"/>
<dbReference type="InParanoid" id="A0A067PNM1"/>
<protein>
    <recommendedName>
        <fullName evidence="1">GIT Spa2 homology (SHD) domain-containing protein</fullName>
    </recommendedName>
</protein>
<dbReference type="STRING" id="933084.A0A067PNM1"/>
<proteinExistence type="predicted"/>
<gene>
    <name evidence="2" type="ORF">JAAARDRAFT_36563</name>
</gene>
<dbReference type="PANTHER" id="PTHR21601">
    <property type="entry name" value="SPA2 PROTEIN"/>
    <property type="match status" value="1"/>
</dbReference>
<feature type="domain" description="GIT Spa2 homology (SHD)" evidence="1">
    <location>
        <begin position="125"/>
        <end position="155"/>
    </location>
</feature>
<feature type="domain" description="GIT Spa2 homology (SHD)" evidence="1">
    <location>
        <begin position="74"/>
        <end position="104"/>
    </location>
</feature>
<dbReference type="GO" id="GO:0005078">
    <property type="term" value="F:MAP-kinase scaffold activity"/>
    <property type="evidence" value="ECO:0007669"/>
    <property type="project" value="TreeGrafter"/>
</dbReference>
<name>A0A067PNM1_9AGAM</name>
<dbReference type="SMART" id="SM00555">
    <property type="entry name" value="GIT"/>
    <property type="match status" value="2"/>
</dbReference>
<dbReference type="OrthoDB" id="5588096at2759"/>
<dbReference type="InterPro" id="IPR039892">
    <property type="entry name" value="Spa2/Sph1"/>
</dbReference>
<dbReference type="EMBL" id="KL197722">
    <property type="protein sequence ID" value="KDQ56394.1"/>
    <property type="molecule type" value="Genomic_DNA"/>
</dbReference>
<dbReference type="Proteomes" id="UP000027265">
    <property type="component" value="Unassembled WGS sequence"/>
</dbReference>
<organism evidence="2 3">
    <name type="scientific">Jaapia argillacea MUCL 33604</name>
    <dbReference type="NCBI Taxonomy" id="933084"/>
    <lineage>
        <taxon>Eukaryota</taxon>
        <taxon>Fungi</taxon>
        <taxon>Dikarya</taxon>
        <taxon>Basidiomycota</taxon>
        <taxon>Agaricomycotina</taxon>
        <taxon>Agaricomycetes</taxon>
        <taxon>Agaricomycetidae</taxon>
        <taxon>Jaapiales</taxon>
        <taxon>Jaapiaceae</taxon>
        <taxon>Jaapia</taxon>
    </lineage>
</organism>
<dbReference type="HOGENOM" id="CLU_1970867_0_0_1"/>
<evidence type="ECO:0000259" key="1">
    <source>
        <dbReference type="SMART" id="SM00555"/>
    </source>
</evidence>
<reference evidence="3" key="1">
    <citation type="journal article" date="2014" name="Proc. Natl. Acad. Sci. U.S.A.">
        <title>Extensive sampling of basidiomycete genomes demonstrates inadequacy of the white-rot/brown-rot paradigm for wood decay fungi.</title>
        <authorList>
            <person name="Riley R."/>
            <person name="Salamov A.A."/>
            <person name="Brown D.W."/>
            <person name="Nagy L.G."/>
            <person name="Floudas D."/>
            <person name="Held B.W."/>
            <person name="Levasseur A."/>
            <person name="Lombard V."/>
            <person name="Morin E."/>
            <person name="Otillar R."/>
            <person name="Lindquist E.A."/>
            <person name="Sun H."/>
            <person name="LaButti K.M."/>
            <person name="Schmutz J."/>
            <person name="Jabbour D."/>
            <person name="Luo H."/>
            <person name="Baker S.E."/>
            <person name="Pisabarro A.G."/>
            <person name="Walton J.D."/>
            <person name="Blanchette R.A."/>
            <person name="Henrissat B."/>
            <person name="Martin F."/>
            <person name="Cullen D."/>
            <person name="Hibbett D.S."/>
            <person name="Grigoriev I.V."/>
        </authorList>
    </citation>
    <scope>NUCLEOTIDE SEQUENCE [LARGE SCALE GENOMIC DNA]</scope>
    <source>
        <strain evidence="3">MUCL 33604</strain>
    </source>
</reference>
<accession>A0A067PNM1</accession>
<evidence type="ECO:0000313" key="2">
    <source>
        <dbReference type="EMBL" id="KDQ56394.1"/>
    </source>
</evidence>
<dbReference type="Pfam" id="PF08518">
    <property type="entry name" value="GIT_SHD"/>
    <property type="match status" value="2"/>
</dbReference>
<dbReference type="PANTHER" id="PTHR21601:SF0">
    <property type="entry name" value="PROTEIN SPA2-RELATED"/>
    <property type="match status" value="1"/>
</dbReference>
<dbReference type="InterPro" id="IPR013724">
    <property type="entry name" value="GIT_SHD"/>
</dbReference>
<evidence type="ECO:0000313" key="3">
    <source>
        <dbReference type="Proteomes" id="UP000027265"/>
    </source>
</evidence>
<keyword evidence="3" id="KW-1185">Reference proteome</keyword>
<sequence>MKWSLASSSLGALFGVQEADSYRPLDHPMEKEVPDAQEHGLEPYRTAAMTHFMEFGQYLSDHIAPEAPGSRVTTREKLLKLTAPQFHELCEDVCDEVIRRKNDKTVKAVPFLLPRDDLHPKRNQARRKLSTVAATRFQSLVYQVQFELCRRYPQL</sequence>